<evidence type="ECO:0000256" key="1">
    <source>
        <dbReference type="SAM" id="Phobius"/>
    </source>
</evidence>
<dbReference type="WBParaSite" id="Smp_324070.1">
    <property type="protein sequence ID" value="Smp_324070.1"/>
    <property type="gene ID" value="Smp_324070"/>
</dbReference>
<accession>A0A5K4F7Q6</accession>
<name>A0A5K4F7Q6_SCHMA</name>
<keyword evidence="1" id="KW-1133">Transmembrane helix</keyword>
<keyword evidence="1" id="KW-0812">Transmembrane</keyword>
<dbReference type="InParanoid" id="A0A5K4F7Q6"/>
<protein>
    <submittedName>
        <fullName evidence="3">Succinate dehydrogenase, hydrophobic membrane anchor protein</fullName>
    </submittedName>
</protein>
<keyword evidence="2" id="KW-1185">Reference proteome</keyword>
<proteinExistence type="predicted"/>
<dbReference type="Proteomes" id="UP000008854">
    <property type="component" value="Unassembled WGS sequence"/>
</dbReference>
<evidence type="ECO:0000313" key="3">
    <source>
        <dbReference type="WBParaSite" id="Smp_324070.1"/>
    </source>
</evidence>
<sequence length="43" mass="4681">MAISPRLIEYGLKAAGIITSALFFSMGGAYILARCIIDQLFLM</sequence>
<evidence type="ECO:0000313" key="2">
    <source>
        <dbReference type="Proteomes" id="UP000008854"/>
    </source>
</evidence>
<dbReference type="AlphaFoldDB" id="A0A5K4F7Q6"/>
<keyword evidence="1" id="KW-0472">Membrane</keyword>
<reference evidence="2" key="1">
    <citation type="journal article" date="2012" name="PLoS Negl. Trop. Dis.">
        <title>A systematically improved high quality genome and transcriptome of the human blood fluke Schistosoma mansoni.</title>
        <authorList>
            <person name="Protasio A.V."/>
            <person name="Tsai I.J."/>
            <person name="Babbage A."/>
            <person name="Nichol S."/>
            <person name="Hunt M."/>
            <person name="Aslett M.A."/>
            <person name="De Silva N."/>
            <person name="Velarde G.S."/>
            <person name="Anderson T.J."/>
            <person name="Clark R.C."/>
            <person name="Davidson C."/>
            <person name="Dillon G.P."/>
            <person name="Holroyd N.E."/>
            <person name="LoVerde P.T."/>
            <person name="Lloyd C."/>
            <person name="McQuillan J."/>
            <person name="Oliveira G."/>
            <person name="Otto T.D."/>
            <person name="Parker-Manuel S.J."/>
            <person name="Quail M.A."/>
            <person name="Wilson R.A."/>
            <person name="Zerlotini A."/>
            <person name="Dunne D.W."/>
            <person name="Berriman M."/>
        </authorList>
    </citation>
    <scope>NUCLEOTIDE SEQUENCE [LARGE SCALE GENOMIC DNA]</scope>
    <source>
        <strain evidence="2">Puerto Rican</strain>
    </source>
</reference>
<reference evidence="3" key="2">
    <citation type="submission" date="2019-11" db="UniProtKB">
        <authorList>
            <consortium name="WormBaseParasite"/>
        </authorList>
    </citation>
    <scope>IDENTIFICATION</scope>
    <source>
        <strain evidence="3">Puerto Rican</strain>
    </source>
</reference>
<organism evidence="2 3">
    <name type="scientific">Schistosoma mansoni</name>
    <name type="common">Blood fluke</name>
    <dbReference type="NCBI Taxonomy" id="6183"/>
    <lineage>
        <taxon>Eukaryota</taxon>
        <taxon>Metazoa</taxon>
        <taxon>Spiralia</taxon>
        <taxon>Lophotrochozoa</taxon>
        <taxon>Platyhelminthes</taxon>
        <taxon>Trematoda</taxon>
        <taxon>Digenea</taxon>
        <taxon>Strigeidida</taxon>
        <taxon>Schistosomatoidea</taxon>
        <taxon>Schistosomatidae</taxon>
        <taxon>Schistosoma</taxon>
    </lineage>
</organism>
<feature type="transmembrane region" description="Helical" evidence="1">
    <location>
        <begin position="12"/>
        <end position="33"/>
    </location>
</feature>